<dbReference type="PROSITE" id="PS51421">
    <property type="entry name" value="RAS"/>
    <property type="match status" value="1"/>
</dbReference>
<evidence type="ECO:0000313" key="5">
    <source>
        <dbReference type="RefSeq" id="XP_046591927.1"/>
    </source>
</evidence>
<feature type="compositionally biased region" description="Low complexity" evidence="3">
    <location>
        <begin position="443"/>
        <end position="463"/>
    </location>
</feature>
<dbReference type="SMART" id="SM00173">
    <property type="entry name" value="RAS"/>
    <property type="match status" value="1"/>
</dbReference>
<feature type="region of interest" description="Disordered" evidence="3">
    <location>
        <begin position="165"/>
        <end position="293"/>
    </location>
</feature>
<keyword evidence="2" id="KW-0597">Phosphoprotein</keyword>
<feature type="compositionally biased region" description="Polar residues" evidence="3">
    <location>
        <begin position="358"/>
        <end position="369"/>
    </location>
</feature>
<feature type="compositionally biased region" description="Polar residues" evidence="3">
    <location>
        <begin position="24"/>
        <end position="56"/>
    </location>
</feature>
<evidence type="ECO:0000256" key="3">
    <source>
        <dbReference type="SAM" id="MobiDB-lite"/>
    </source>
</evidence>
<organism evidence="4 5">
    <name type="scientific">Neodiprion lecontei</name>
    <name type="common">Redheaded pine sawfly</name>
    <dbReference type="NCBI Taxonomy" id="441921"/>
    <lineage>
        <taxon>Eukaryota</taxon>
        <taxon>Metazoa</taxon>
        <taxon>Ecdysozoa</taxon>
        <taxon>Arthropoda</taxon>
        <taxon>Hexapoda</taxon>
        <taxon>Insecta</taxon>
        <taxon>Pterygota</taxon>
        <taxon>Neoptera</taxon>
        <taxon>Endopterygota</taxon>
        <taxon>Hymenoptera</taxon>
        <taxon>Tenthredinoidea</taxon>
        <taxon>Diprionidae</taxon>
        <taxon>Diprioninae</taxon>
        <taxon>Neodiprion</taxon>
    </lineage>
</organism>
<dbReference type="Proteomes" id="UP000829291">
    <property type="component" value="Chromosome 3"/>
</dbReference>
<dbReference type="Pfam" id="PF00071">
    <property type="entry name" value="Ras"/>
    <property type="match status" value="1"/>
</dbReference>
<dbReference type="InterPro" id="IPR027417">
    <property type="entry name" value="P-loop_NTPase"/>
</dbReference>
<dbReference type="InterPro" id="IPR051641">
    <property type="entry name" value="RGK_GTP-binding_reg"/>
</dbReference>
<dbReference type="GeneID" id="107227865"/>
<dbReference type="SMART" id="SM00175">
    <property type="entry name" value="RAB"/>
    <property type="match status" value="1"/>
</dbReference>
<evidence type="ECO:0000313" key="4">
    <source>
        <dbReference type="Proteomes" id="UP000829291"/>
    </source>
</evidence>
<reference evidence="5 6" key="1">
    <citation type="submission" date="2025-05" db="UniProtKB">
        <authorList>
            <consortium name="RefSeq"/>
        </authorList>
    </citation>
    <scope>IDENTIFICATION</scope>
    <source>
        <tissue evidence="5 6">Thorax and Abdomen</tissue>
    </source>
</reference>
<dbReference type="PRINTS" id="PR00449">
    <property type="entry name" value="RASTRNSFRMNG"/>
</dbReference>
<dbReference type="RefSeq" id="XP_046591928.1">
    <property type="nucleotide sequence ID" value="XM_046735972.1"/>
</dbReference>
<comment type="similarity">
    <text evidence="1">Belongs to the small GTPase superfamily. RGK family.</text>
</comment>
<evidence type="ECO:0000256" key="2">
    <source>
        <dbReference type="ARBA" id="ARBA00022553"/>
    </source>
</evidence>
<name>A0ABM3FV86_NEOLC</name>
<gene>
    <name evidence="5 6" type="primary">LOC107227865</name>
</gene>
<feature type="region of interest" description="Disordered" evidence="3">
    <location>
        <begin position="354"/>
        <end position="386"/>
    </location>
</feature>
<dbReference type="RefSeq" id="XP_046591927.1">
    <property type="nucleotide sequence ID" value="XM_046735971.1"/>
</dbReference>
<feature type="region of interest" description="Disordered" evidence="3">
    <location>
        <begin position="1"/>
        <end position="63"/>
    </location>
</feature>
<protein>
    <submittedName>
        <fullName evidence="5 6">Uncharacterized protein LOC107227865</fullName>
    </submittedName>
</protein>
<accession>A0ABM3FV86</accession>
<dbReference type="PANTHER" id="PTHR45775:SF6">
    <property type="entry name" value="RAD, GEM_KIR FAMILY MEMBER 2, ISOFORM C"/>
    <property type="match status" value="1"/>
</dbReference>
<dbReference type="InterPro" id="IPR001806">
    <property type="entry name" value="Small_GTPase"/>
</dbReference>
<dbReference type="PANTHER" id="PTHR45775">
    <property type="entry name" value="RAD, GEM/KIR FAMILY MEMBER 2, ISOFORM C"/>
    <property type="match status" value="1"/>
</dbReference>
<feature type="region of interest" description="Disordered" evidence="3">
    <location>
        <begin position="79"/>
        <end position="140"/>
    </location>
</feature>
<feature type="region of interest" description="Disordered" evidence="3">
    <location>
        <begin position="443"/>
        <end position="486"/>
    </location>
</feature>
<dbReference type="Gene3D" id="3.40.50.300">
    <property type="entry name" value="P-loop containing nucleotide triphosphate hydrolases"/>
    <property type="match status" value="1"/>
</dbReference>
<feature type="compositionally biased region" description="Polar residues" evidence="3">
    <location>
        <begin position="172"/>
        <end position="202"/>
    </location>
</feature>
<keyword evidence="4" id="KW-1185">Reference proteome</keyword>
<proteinExistence type="inferred from homology"/>
<dbReference type="SUPFAM" id="SSF52540">
    <property type="entry name" value="P-loop containing nucleoside triphosphate hydrolases"/>
    <property type="match status" value="1"/>
</dbReference>
<feature type="compositionally biased region" description="Polar residues" evidence="3">
    <location>
        <begin position="95"/>
        <end position="115"/>
    </location>
</feature>
<sequence length="713" mass="78271">MAVNSPDSYGKSPKSIRHLPQPPQASGQKSPTQRYSESTNSESGDSNSAKTKTTRIPRTFDLSTEYYPQVGSAKFDCEEFGAAGSPANPGKNRNGDNTGNYFTFSAPKSPNSPESPNAGLRTPRTPRTPKSPSCDGSVFSSPGFPSPSNVFQFCNVRRNLNKTMSYPPKSPVTPTVSGSPQPGHNQYFNFSHAKSQTATNAKKQSEFFDRRRSSCFNLGPKSPRSPRSPRSPMSPTIIAPTGLSRGESPVEPKLQVEFGAKSPRSPGHGQTTRFDYDSPRRGNLPSGEFNRSQGCLVGKETLVDAKPGKTMARRSTSDLTDLTEAETQVTMLSSPAVRRRGSMKAGLAYLASRRGSRDSQASNLSNVSNEDVGPLNFTAHPRGRQRRTSNFLELPVPDHVRPRVHSLPEKAYNPRACDDLYRLRAFSITHKGVVNRGDSIISRRSRSNTSVNSGRNSNVSVSGERSPFDGSCCSAQGGAESTDNSDVEEVPKYRVVLLGDSGVGKTALVSQFMTSEYMNTYDASLDDEFGEKTVSILLDEEESEMIFIDHPNVEMSVENSLSTYEPHACIVIYSIVSRASFEVAEEILNYLWREHFTQERAVIVVGNKADLARSRTITANEGKQLATSRECKFIETSSGIQHNVDELLVGVLKQIRLRESRDKKLRRQGSKGKMLVKLHASKTALSLNLAREILSKMCINDTKSKSCENLHVL</sequence>
<evidence type="ECO:0000256" key="1">
    <source>
        <dbReference type="ARBA" id="ARBA00008846"/>
    </source>
</evidence>
<evidence type="ECO:0000313" key="6">
    <source>
        <dbReference type="RefSeq" id="XP_046591928.1"/>
    </source>
</evidence>
<dbReference type="SMART" id="SM00174">
    <property type="entry name" value="RHO"/>
    <property type="match status" value="1"/>
</dbReference>
<dbReference type="PROSITE" id="PS51419">
    <property type="entry name" value="RAB"/>
    <property type="match status" value="1"/>
</dbReference>
<dbReference type="CDD" id="cd04148">
    <property type="entry name" value="RGK"/>
    <property type="match status" value="1"/>
</dbReference>
<feature type="compositionally biased region" description="Basic and acidic residues" evidence="3">
    <location>
        <begin position="203"/>
        <end position="212"/>
    </location>
</feature>